<dbReference type="GO" id="GO:0046872">
    <property type="term" value="F:metal ion binding"/>
    <property type="evidence" value="ECO:0007669"/>
    <property type="project" value="UniProtKB-KW"/>
</dbReference>
<dbReference type="Gene3D" id="3.40.50.360">
    <property type="match status" value="1"/>
</dbReference>
<dbReference type="InterPro" id="IPR017900">
    <property type="entry name" value="4Fe4S_Fe_S_CS"/>
</dbReference>
<evidence type="ECO:0000256" key="5">
    <source>
        <dbReference type="ARBA" id="ARBA00022982"/>
    </source>
</evidence>
<evidence type="ECO:0000256" key="1">
    <source>
        <dbReference type="ARBA" id="ARBA00022448"/>
    </source>
</evidence>
<evidence type="ECO:0000313" key="9">
    <source>
        <dbReference type="EMBL" id="HJC04928.1"/>
    </source>
</evidence>
<keyword evidence="2" id="KW-0004">4Fe-4S</keyword>
<keyword evidence="4" id="KW-0677">Repeat</keyword>
<dbReference type="SUPFAM" id="SSF52218">
    <property type="entry name" value="Flavoproteins"/>
    <property type="match status" value="1"/>
</dbReference>
<evidence type="ECO:0000313" key="10">
    <source>
        <dbReference type="Proteomes" id="UP000823910"/>
    </source>
</evidence>
<dbReference type="SUPFAM" id="SSF54862">
    <property type="entry name" value="4Fe-4S ferredoxins"/>
    <property type="match status" value="1"/>
</dbReference>
<feature type="domain" description="4Fe-4S ferredoxin-type" evidence="8">
    <location>
        <begin position="213"/>
        <end position="239"/>
    </location>
</feature>
<dbReference type="InterPro" id="IPR017896">
    <property type="entry name" value="4Fe4S_Fe-S-bd"/>
</dbReference>
<dbReference type="InterPro" id="IPR050572">
    <property type="entry name" value="Fe-S_Ferredoxin"/>
</dbReference>
<sequence>MKLFKFIFSPTGGTQKAADILAEGLAACGNIPDTMTETIDLTDYSADFGAVCLAPEDIALIAVPSYAGRVPEAAMKRLAAVRGNGARAVLLCVYGNRAFEDTLVELANGAKLAGFKTAAAAAAIAEHSIAHTYAPAAGRPDAQDEECLKAYAGKIWEKLSGEECPAPAIPGNRPYKKLGAMEMIPQANEGCTKCGLCAEKCPVQAIDRNDPHIVNREQCIYCMRCVSVCPLSVREINPAAVQKVALMLQTVSPARRECELFL</sequence>
<comment type="caution">
    <text evidence="9">The sequence shown here is derived from an EMBL/GenBank/DDBJ whole genome shotgun (WGS) entry which is preliminary data.</text>
</comment>
<dbReference type="Gene3D" id="3.30.70.20">
    <property type="match status" value="1"/>
</dbReference>
<feature type="domain" description="4Fe-4S ferredoxin-type" evidence="8">
    <location>
        <begin position="183"/>
        <end position="211"/>
    </location>
</feature>
<evidence type="ECO:0000259" key="8">
    <source>
        <dbReference type="PROSITE" id="PS51379"/>
    </source>
</evidence>
<accession>A0A9D2SH69</accession>
<keyword evidence="3" id="KW-0479">Metal-binding</keyword>
<dbReference type="InterPro" id="IPR029039">
    <property type="entry name" value="Flavoprotein-like_sf"/>
</dbReference>
<dbReference type="PANTHER" id="PTHR43687">
    <property type="entry name" value="ADENYLYLSULFATE REDUCTASE, BETA SUBUNIT"/>
    <property type="match status" value="1"/>
</dbReference>
<keyword evidence="6" id="KW-0408">Iron</keyword>
<dbReference type="AlphaFoldDB" id="A0A9D2SH69"/>
<evidence type="ECO:0000256" key="3">
    <source>
        <dbReference type="ARBA" id="ARBA00022723"/>
    </source>
</evidence>
<proteinExistence type="predicted"/>
<dbReference type="EMBL" id="DWWT01000006">
    <property type="protein sequence ID" value="HJC04928.1"/>
    <property type="molecule type" value="Genomic_DNA"/>
</dbReference>
<keyword evidence="1" id="KW-0813">Transport</keyword>
<gene>
    <name evidence="9" type="ORF">H9704_02030</name>
</gene>
<reference evidence="9" key="2">
    <citation type="submission" date="2021-04" db="EMBL/GenBank/DDBJ databases">
        <authorList>
            <person name="Gilroy R."/>
        </authorList>
    </citation>
    <scope>NUCLEOTIDE SEQUENCE</scope>
    <source>
        <strain evidence="9">CHK180-15479</strain>
    </source>
</reference>
<reference evidence="9" key="1">
    <citation type="journal article" date="2021" name="PeerJ">
        <title>Extensive microbial diversity within the chicken gut microbiome revealed by metagenomics and culture.</title>
        <authorList>
            <person name="Gilroy R."/>
            <person name="Ravi A."/>
            <person name="Getino M."/>
            <person name="Pursley I."/>
            <person name="Horton D.L."/>
            <person name="Alikhan N.F."/>
            <person name="Baker D."/>
            <person name="Gharbi K."/>
            <person name="Hall N."/>
            <person name="Watson M."/>
            <person name="Adriaenssens E.M."/>
            <person name="Foster-Nyarko E."/>
            <person name="Jarju S."/>
            <person name="Secka A."/>
            <person name="Antonio M."/>
            <person name="Oren A."/>
            <person name="Chaudhuri R.R."/>
            <person name="La Ragione R."/>
            <person name="Hildebrand F."/>
            <person name="Pallen M.J."/>
        </authorList>
    </citation>
    <scope>NUCLEOTIDE SEQUENCE</scope>
    <source>
        <strain evidence="9">CHK180-15479</strain>
    </source>
</reference>
<organism evidence="9 10">
    <name type="scientific">Candidatus Enterocloster excrementipullorum</name>
    <dbReference type="NCBI Taxonomy" id="2838559"/>
    <lineage>
        <taxon>Bacteria</taxon>
        <taxon>Bacillati</taxon>
        <taxon>Bacillota</taxon>
        <taxon>Clostridia</taxon>
        <taxon>Lachnospirales</taxon>
        <taxon>Lachnospiraceae</taxon>
        <taxon>Enterocloster</taxon>
    </lineage>
</organism>
<protein>
    <submittedName>
        <fullName evidence="9">4Fe-4S binding protein</fullName>
    </submittedName>
</protein>
<dbReference type="PANTHER" id="PTHR43687:SF6">
    <property type="entry name" value="L-ASPARTATE SEMIALDEHYDE SULFURTRANSFERASE IRON-SULFUR SUBUNIT"/>
    <property type="match status" value="1"/>
</dbReference>
<dbReference type="GO" id="GO:0051539">
    <property type="term" value="F:4 iron, 4 sulfur cluster binding"/>
    <property type="evidence" value="ECO:0007669"/>
    <property type="project" value="UniProtKB-KW"/>
</dbReference>
<evidence type="ECO:0000256" key="4">
    <source>
        <dbReference type="ARBA" id="ARBA00022737"/>
    </source>
</evidence>
<evidence type="ECO:0000256" key="6">
    <source>
        <dbReference type="ARBA" id="ARBA00023004"/>
    </source>
</evidence>
<name>A0A9D2SH69_9FIRM</name>
<evidence type="ECO:0000256" key="7">
    <source>
        <dbReference type="ARBA" id="ARBA00023014"/>
    </source>
</evidence>
<evidence type="ECO:0000256" key="2">
    <source>
        <dbReference type="ARBA" id="ARBA00022485"/>
    </source>
</evidence>
<dbReference type="PROSITE" id="PS51379">
    <property type="entry name" value="4FE4S_FER_2"/>
    <property type="match status" value="2"/>
</dbReference>
<keyword evidence="5" id="KW-0249">Electron transport</keyword>
<dbReference type="Pfam" id="PF13187">
    <property type="entry name" value="Fer4_9"/>
    <property type="match status" value="1"/>
</dbReference>
<keyword evidence="7" id="KW-0411">Iron-sulfur</keyword>
<dbReference type="Proteomes" id="UP000823910">
    <property type="component" value="Unassembled WGS sequence"/>
</dbReference>
<dbReference type="PROSITE" id="PS00198">
    <property type="entry name" value="4FE4S_FER_1"/>
    <property type="match status" value="1"/>
</dbReference>